<accession>A0A9W6VIZ2</accession>
<name>A0A9W6VIZ2_9PSEU</name>
<dbReference type="AlphaFoldDB" id="A0A9W6VIZ2"/>
<evidence type="ECO:0000313" key="2">
    <source>
        <dbReference type="Proteomes" id="UP001165136"/>
    </source>
</evidence>
<gene>
    <name evidence="1" type="ORF">Atai01_68090</name>
</gene>
<evidence type="ECO:0000313" key="1">
    <source>
        <dbReference type="EMBL" id="GLY70190.1"/>
    </source>
</evidence>
<dbReference type="Proteomes" id="UP001165136">
    <property type="component" value="Unassembled WGS sequence"/>
</dbReference>
<protein>
    <submittedName>
        <fullName evidence="1">Uncharacterized protein</fullName>
    </submittedName>
</protein>
<organism evidence="1 2">
    <name type="scientific">Amycolatopsis taiwanensis</name>
    <dbReference type="NCBI Taxonomy" id="342230"/>
    <lineage>
        <taxon>Bacteria</taxon>
        <taxon>Bacillati</taxon>
        <taxon>Actinomycetota</taxon>
        <taxon>Actinomycetes</taxon>
        <taxon>Pseudonocardiales</taxon>
        <taxon>Pseudonocardiaceae</taxon>
        <taxon>Amycolatopsis</taxon>
    </lineage>
</organism>
<dbReference type="EMBL" id="BSTI01000021">
    <property type="protein sequence ID" value="GLY70190.1"/>
    <property type="molecule type" value="Genomic_DNA"/>
</dbReference>
<comment type="caution">
    <text evidence="1">The sequence shown here is derived from an EMBL/GenBank/DDBJ whole genome shotgun (WGS) entry which is preliminary data.</text>
</comment>
<reference evidence="1" key="1">
    <citation type="submission" date="2023-03" db="EMBL/GenBank/DDBJ databases">
        <title>Amycolatopsis taiwanensis NBRC 103393.</title>
        <authorList>
            <person name="Ichikawa N."/>
            <person name="Sato H."/>
            <person name="Tonouchi N."/>
        </authorList>
    </citation>
    <scope>NUCLEOTIDE SEQUENCE</scope>
    <source>
        <strain evidence="1">NBRC 103393</strain>
    </source>
</reference>
<sequence length="153" mass="17739">MNVLGQFCVAPDFGWISHVVRHAISVIDTLLDGEHVPAMPQPGWTRSFQEFADFLRNNPTDREVKRRRTHITFIADLPSLGIFREVLHEKLSDPRLRWENNDLTDMMYLSAGAAYCDHIVGERRHIAYITNATQRLQRHARVHRTLTSLTDHL</sequence>
<keyword evidence="2" id="KW-1185">Reference proteome</keyword>
<proteinExistence type="predicted"/>